<evidence type="ECO:0000256" key="1">
    <source>
        <dbReference type="SAM" id="Phobius"/>
    </source>
</evidence>
<dbReference type="RefSeq" id="WP_028766147.1">
    <property type="nucleotide sequence ID" value="NZ_JAPMLA010000007.1"/>
</dbReference>
<reference evidence="2" key="2">
    <citation type="submission" date="2022-11" db="EMBL/GenBank/DDBJ databases">
        <title>Prophages regulate Shewanella fidelis motility and biofilm formation: implications for gut colonization dynamics in Ciona robusta.</title>
        <authorList>
            <person name="Natarajan O."/>
            <person name="Gibboney S.L."/>
            <person name="Young M.N."/>
            <person name="Lim S.J."/>
            <person name="Pluta N."/>
            <person name="Atkinson C.G.F."/>
            <person name="Leigh B.A."/>
            <person name="Liberti A."/>
            <person name="Kees E."/>
            <person name="Breitbart M."/>
            <person name="Gralnick J."/>
            <person name="Dishaw L.J."/>
        </authorList>
    </citation>
    <scope>NUCLEOTIDE SEQUENCE</scope>
    <source>
        <strain evidence="2">3313</strain>
    </source>
</reference>
<feature type="transmembrane region" description="Helical" evidence="1">
    <location>
        <begin position="37"/>
        <end position="59"/>
    </location>
</feature>
<evidence type="ECO:0000313" key="3">
    <source>
        <dbReference type="EMBL" id="MDW4825526.1"/>
    </source>
</evidence>
<keyword evidence="5" id="KW-1185">Reference proteome</keyword>
<organism evidence="2 4">
    <name type="scientific">Shewanella fidelis</name>
    <dbReference type="NCBI Taxonomy" id="173509"/>
    <lineage>
        <taxon>Bacteria</taxon>
        <taxon>Pseudomonadati</taxon>
        <taxon>Pseudomonadota</taxon>
        <taxon>Gammaproteobacteria</taxon>
        <taxon>Alteromonadales</taxon>
        <taxon>Shewanellaceae</taxon>
        <taxon>Shewanella</taxon>
    </lineage>
</organism>
<dbReference type="EMBL" id="JAPMLE010000001">
    <property type="protein sequence ID" value="MDR8522534.1"/>
    <property type="molecule type" value="Genomic_DNA"/>
</dbReference>
<gene>
    <name evidence="2" type="ORF">OS133_02330</name>
    <name evidence="3" type="ORF">OS134_15765</name>
</gene>
<protein>
    <submittedName>
        <fullName evidence="2">Uncharacterized protein</fullName>
    </submittedName>
</protein>
<evidence type="ECO:0000313" key="5">
    <source>
        <dbReference type="Proteomes" id="UP001271263"/>
    </source>
</evidence>
<comment type="caution">
    <text evidence="2">The sequence shown here is derived from an EMBL/GenBank/DDBJ whole genome shotgun (WGS) entry which is preliminary data.</text>
</comment>
<dbReference type="Proteomes" id="UP001271263">
    <property type="component" value="Unassembled WGS sequence"/>
</dbReference>
<dbReference type="Proteomes" id="UP001259340">
    <property type="component" value="Unassembled WGS sequence"/>
</dbReference>
<proteinExistence type="predicted"/>
<evidence type="ECO:0000313" key="2">
    <source>
        <dbReference type="EMBL" id="MDR8522534.1"/>
    </source>
</evidence>
<keyword evidence="1" id="KW-0472">Membrane</keyword>
<sequence>MLIAIIASIVCFAAFVGLLQGTHHLYIAYADNEVALYGVAALICLMWACLIGGFVSLAFPTLKKWWQKQA</sequence>
<keyword evidence="1" id="KW-0812">Transmembrane</keyword>
<dbReference type="AlphaFoldDB" id="A0AAW8NL55"/>
<evidence type="ECO:0000313" key="4">
    <source>
        <dbReference type="Proteomes" id="UP001259340"/>
    </source>
</evidence>
<name>A0AAW8NL55_9GAMM</name>
<reference evidence="3 5" key="1">
    <citation type="journal article" date="2022" name="bioRxiv">
        <title>Prophages regulate Shewanella fidelis 3313 motility and biofilm formation: implications for gut colonization dynamics in Ciona robusta.</title>
        <authorList>
            <person name="Natarajan O."/>
            <person name="Gibboney S.L."/>
            <person name="Young M.N."/>
            <person name="Lim S.J."/>
            <person name="Pluta N."/>
            <person name="Atkinson C.G."/>
            <person name="Leigh B.A."/>
            <person name="Liberti A."/>
            <person name="Kees E.D."/>
            <person name="Breitbart M."/>
            <person name="Gralnick J.A."/>
            <person name="Dishaw L.J."/>
        </authorList>
    </citation>
    <scope>NUCLEOTIDE SEQUENCE [LARGE SCALE GENOMIC DNA]</scope>
    <source>
        <strain evidence="3 5">JG4066</strain>
    </source>
</reference>
<dbReference type="EMBL" id="JAPMLD010000007">
    <property type="protein sequence ID" value="MDW4825526.1"/>
    <property type="molecule type" value="Genomic_DNA"/>
</dbReference>
<accession>A0AAW8NL55</accession>
<keyword evidence="1" id="KW-1133">Transmembrane helix</keyword>